<feature type="region of interest" description="Disordered" evidence="4">
    <location>
        <begin position="389"/>
        <end position="469"/>
    </location>
</feature>
<feature type="compositionally biased region" description="Polar residues" evidence="4">
    <location>
        <begin position="40"/>
        <end position="51"/>
    </location>
</feature>
<dbReference type="InterPro" id="IPR036872">
    <property type="entry name" value="CH_dom_sf"/>
</dbReference>
<feature type="compositionally biased region" description="Basic and acidic residues" evidence="4">
    <location>
        <begin position="131"/>
        <end position="216"/>
    </location>
</feature>
<reference evidence="6 7" key="1">
    <citation type="submission" date="2019-02" db="EMBL/GenBank/DDBJ databases">
        <title>Opniocepnalus argus genome.</title>
        <authorList>
            <person name="Zhou C."/>
            <person name="Xiao S."/>
        </authorList>
    </citation>
    <scope>NUCLEOTIDE SEQUENCE [LARGE SCALE GENOMIC DNA]</scope>
    <source>
        <strain evidence="6">OARG1902GOOAL</strain>
        <tissue evidence="6">Muscle</tissue>
    </source>
</reference>
<protein>
    <submittedName>
        <fullName evidence="6">Smoothelin-like protein 2</fullName>
    </submittedName>
</protein>
<dbReference type="PROSITE" id="PS50021">
    <property type="entry name" value="CH"/>
    <property type="match status" value="1"/>
</dbReference>
<dbReference type="SUPFAM" id="SSF47576">
    <property type="entry name" value="Calponin-homology domain, CH-domain"/>
    <property type="match status" value="1"/>
</dbReference>
<reference evidence="7" key="2">
    <citation type="submission" date="2019-02" db="EMBL/GenBank/DDBJ databases">
        <title>Opniocepnalus argus Var Kimnra genome.</title>
        <authorList>
            <person name="Zhou C."/>
            <person name="Xiao S."/>
        </authorList>
    </citation>
    <scope>NUCLEOTIDE SEQUENCE [LARGE SCALE GENOMIC DNA]</scope>
</reference>
<feature type="domain" description="Calponin-homology (CH)" evidence="5">
    <location>
        <begin position="277"/>
        <end position="384"/>
    </location>
</feature>
<feature type="compositionally biased region" description="Basic and acidic residues" evidence="4">
    <location>
        <begin position="66"/>
        <end position="94"/>
    </location>
</feature>
<dbReference type="Proteomes" id="UP000503349">
    <property type="component" value="Chromosome 9"/>
</dbReference>
<dbReference type="SMART" id="SM00033">
    <property type="entry name" value="CH"/>
    <property type="match status" value="1"/>
</dbReference>
<evidence type="ECO:0000313" key="6">
    <source>
        <dbReference type="EMBL" id="KAF3693925.1"/>
    </source>
</evidence>
<gene>
    <name evidence="6" type="ORF">EXN66_Car009601</name>
</gene>
<dbReference type="FunFam" id="1.10.418.10:FF:000009">
    <property type="entry name" value="smoothelin isoform X2"/>
    <property type="match status" value="1"/>
</dbReference>
<organism evidence="6 7">
    <name type="scientific">Channa argus</name>
    <name type="common">Northern snakehead</name>
    <name type="synonym">Ophicephalus argus</name>
    <dbReference type="NCBI Taxonomy" id="215402"/>
    <lineage>
        <taxon>Eukaryota</taxon>
        <taxon>Metazoa</taxon>
        <taxon>Chordata</taxon>
        <taxon>Craniata</taxon>
        <taxon>Vertebrata</taxon>
        <taxon>Euteleostomi</taxon>
        <taxon>Actinopterygii</taxon>
        <taxon>Neopterygii</taxon>
        <taxon>Teleostei</taxon>
        <taxon>Neoteleostei</taxon>
        <taxon>Acanthomorphata</taxon>
        <taxon>Anabantaria</taxon>
        <taxon>Anabantiformes</taxon>
        <taxon>Channoidei</taxon>
        <taxon>Channidae</taxon>
        <taxon>Channa</taxon>
    </lineage>
</organism>
<dbReference type="Pfam" id="PF00307">
    <property type="entry name" value="CH"/>
    <property type="match status" value="1"/>
</dbReference>
<feature type="compositionally biased region" description="Low complexity" evidence="4">
    <location>
        <begin position="52"/>
        <end position="64"/>
    </location>
</feature>
<dbReference type="OrthoDB" id="10017054at2759"/>
<accession>A0A6G1PUI2</accession>
<keyword evidence="7" id="KW-1185">Reference proteome</keyword>
<dbReference type="PANTHER" id="PTHR23167:SF85">
    <property type="entry name" value="SMOOTHELIN-LIKE 1 ISOFORM X1"/>
    <property type="match status" value="1"/>
</dbReference>
<feature type="compositionally biased region" description="Basic and acidic residues" evidence="4">
    <location>
        <begin position="447"/>
        <end position="469"/>
    </location>
</feature>
<feature type="compositionally biased region" description="Acidic residues" evidence="4">
    <location>
        <begin position="435"/>
        <end position="446"/>
    </location>
</feature>
<evidence type="ECO:0000313" key="7">
    <source>
        <dbReference type="Proteomes" id="UP000503349"/>
    </source>
</evidence>
<evidence type="ECO:0000259" key="5">
    <source>
        <dbReference type="PROSITE" id="PS50021"/>
    </source>
</evidence>
<dbReference type="EMBL" id="CM015720">
    <property type="protein sequence ID" value="KAF3693925.1"/>
    <property type="molecule type" value="Genomic_DNA"/>
</dbReference>
<feature type="region of interest" description="Disordered" evidence="4">
    <location>
        <begin position="40"/>
        <end position="238"/>
    </location>
</feature>
<dbReference type="Gene3D" id="1.10.418.10">
    <property type="entry name" value="Calponin-like domain"/>
    <property type="match status" value="1"/>
</dbReference>
<keyword evidence="1" id="KW-0597">Phosphoprotein</keyword>
<evidence type="ECO:0000256" key="3">
    <source>
        <dbReference type="ARBA" id="ARBA00061655"/>
    </source>
</evidence>
<dbReference type="AlphaFoldDB" id="A0A6G1PUI2"/>
<dbReference type="InterPro" id="IPR050540">
    <property type="entry name" value="F-actin_Monoox_Mical"/>
</dbReference>
<feature type="compositionally biased region" description="Low complexity" evidence="4">
    <location>
        <begin position="223"/>
        <end position="238"/>
    </location>
</feature>
<dbReference type="PANTHER" id="PTHR23167">
    <property type="entry name" value="CALPONIN HOMOLOGY DOMAIN-CONTAINING PROTEIN DDB_G0272472-RELATED"/>
    <property type="match status" value="1"/>
</dbReference>
<evidence type="ECO:0000256" key="4">
    <source>
        <dbReference type="SAM" id="MobiDB-lite"/>
    </source>
</evidence>
<feature type="compositionally biased region" description="Basic and acidic residues" evidence="4">
    <location>
        <begin position="389"/>
        <end position="413"/>
    </location>
</feature>
<comment type="similarity">
    <text evidence="3">Belongs to the smoothelin family.</text>
</comment>
<dbReference type="InterPro" id="IPR001715">
    <property type="entry name" value="CH_dom"/>
</dbReference>
<name>A0A6G1PUI2_CHAAH</name>
<keyword evidence="2" id="KW-0175">Coiled coil</keyword>
<evidence type="ECO:0000256" key="1">
    <source>
        <dbReference type="ARBA" id="ARBA00022553"/>
    </source>
</evidence>
<dbReference type="CDD" id="cd21200">
    <property type="entry name" value="CH_SMTN-like"/>
    <property type="match status" value="1"/>
</dbReference>
<sequence>MKLSEEATGSYNSAGALRLEKVWFYFRFSGQTFLKIMDGQSHNQEMSESAATTNQTDTNNNNNQAEELRLGENKDPGVEQRETAEGQVEEKGKESIAPQQAGEEEASAEDTDKPQTVSRPAQGDAEETEQDKDKAASDVEIKYPEPIKVEKERESEVEDDKKEVETGKDDEEVKDKCKDKEKSKSEENAKKDEKEKKQLDVEKKDKGKMKETEKQGKPKRKSGPSASSLSRPRPSARSIRASAKTNIIAKFQQGATETPVPRNFKIQRSSAAVATGASIKQKMLQWCRNKTRNYDGVNIENFSSSWCDGLAFCALIHRFFPDAFDYSSLNSKEREKNFTLAFQTAQSLADCCPLLEVSDMIMMGNHPDPMCVFTYVQSLCHNLSKIEKERKDKEKEEKEKAGDQGEEKEKGEDTAGQVLVEKHEEETGTIGSQEEKEEDVAELEGIGEEKDQSPKSCEKEEGGGELVKA</sequence>
<proteinExistence type="inferred from homology"/>
<evidence type="ECO:0000256" key="2">
    <source>
        <dbReference type="ARBA" id="ARBA00023054"/>
    </source>
</evidence>